<evidence type="ECO:0000256" key="2">
    <source>
        <dbReference type="ARBA" id="ARBA00010072"/>
    </source>
</evidence>
<evidence type="ECO:0000256" key="3">
    <source>
        <dbReference type="ARBA" id="ARBA00022448"/>
    </source>
</evidence>
<evidence type="ECO:0000256" key="6">
    <source>
        <dbReference type="ARBA" id="ARBA00022970"/>
    </source>
</evidence>
<proteinExistence type="inferred from homology"/>
<feature type="transmembrane region" description="Helical" evidence="9">
    <location>
        <begin position="92"/>
        <end position="112"/>
    </location>
</feature>
<evidence type="ECO:0000259" key="10">
    <source>
        <dbReference type="PROSITE" id="PS50928"/>
    </source>
</evidence>
<dbReference type="Gene3D" id="1.10.3720.10">
    <property type="entry name" value="MetI-like"/>
    <property type="match status" value="1"/>
</dbReference>
<dbReference type="PANTHER" id="PTHR30614">
    <property type="entry name" value="MEMBRANE COMPONENT OF AMINO ACID ABC TRANSPORTER"/>
    <property type="match status" value="1"/>
</dbReference>
<comment type="similarity">
    <text evidence="2">Belongs to the binding-protein-dependent transport system permease family. HisMQ subfamily.</text>
</comment>
<protein>
    <submittedName>
        <fullName evidence="11">ABC transporter permease subunit</fullName>
    </submittedName>
</protein>
<evidence type="ECO:0000256" key="7">
    <source>
        <dbReference type="ARBA" id="ARBA00022989"/>
    </source>
</evidence>
<dbReference type="EMBL" id="JBBKZU010000001">
    <property type="protein sequence ID" value="MEJ8809561.1"/>
    <property type="molecule type" value="Genomic_DNA"/>
</dbReference>
<dbReference type="Pfam" id="PF00528">
    <property type="entry name" value="BPD_transp_1"/>
    <property type="match status" value="1"/>
</dbReference>
<evidence type="ECO:0000256" key="1">
    <source>
        <dbReference type="ARBA" id="ARBA00004429"/>
    </source>
</evidence>
<evidence type="ECO:0000256" key="8">
    <source>
        <dbReference type="ARBA" id="ARBA00023136"/>
    </source>
</evidence>
<dbReference type="CDD" id="cd06261">
    <property type="entry name" value="TM_PBP2"/>
    <property type="match status" value="1"/>
</dbReference>
<keyword evidence="6" id="KW-0029">Amino-acid transport</keyword>
<dbReference type="PROSITE" id="PS50928">
    <property type="entry name" value="ABC_TM1"/>
    <property type="match status" value="1"/>
</dbReference>
<keyword evidence="5 9" id="KW-0812">Transmembrane</keyword>
<evidence type="ECO:0000256" key="5">
    <source>
        <dbReference type="ARBA" id="ARBA00022692"/>
    </source>
</evidence>
<dbReference type="InterPro" id="IPR010065">
    <property type="entry name" value="AA_ABC_transptr_permease_3TM"/>
</dbReference>
<feature type="transmembrane region" description="Helical" evidence="9">
    <location>
        <begin position="15"/>
        <end position="38"/>
    </location>
</feature>
<evidence type="ECO:0000313" key="11">
    <source>
        <dbReference type="EMBL" id="MEJ8809561.1"/>
    </source>
</evidence>
<dbReference type="Proteomes" id="UP001365846">
    <property type="component" value="Unassembled WGS sequence"/>
</dbReference>
<feature type="transmembrane region" description="Helical" evidence="9">
    <location>
        <begin position="124"/>
        <end position="145"/>
    </location>
</feature>
<dbReference type="InterPro" id="IPR000515">
    <property type="entry name" value="MetI-like"/>
</dbReference>
<name>A0ABU8V7I0_9BURK</name>
<dbReference type="SUPFAM" id="SSF161098">
    <property type="entry name" value="MetI-like"/>
    <property type="match status" value="1"/>
</dbReference>
<keyword evidence="8 9" id="KW-0472">Membrane</keyword>
<dbReference type="NCBIfam" id="TIGR01726">
    <property type="entry name" value="HEQRo_perm_3TM"/>
    <property type="match status" value="1"/>
</dbReference>
<dbReference type="InterPro" id="IPR043429">
    <property type="entry name" value="ArtM/GltK/GlnP/TcyL/YhdX-like"/>
</dbReference>
<evidence type="ECO:0000256" key="9">
    <source>
        <dbReference type="RuleBase" id="RU363032"/>
    </source>
</evidence>
<evidence type="ECO:0000313" key="12">
    <source>
        <dbReference type="Proteomes" id="UP001365846"/>
    </source>
</evidence>
<reference evidence="11 12" key="1">
    <citation type="submission" date="2024-03" db="EMBL/GenBank/DDBJ databases">
        <title>Novel species of the genus Variovorax.</title>
        <authorList>
            <person name="Liu Q."/>
            <person name="Xin Y.-H."/>
        </authorList>
    </citation>
    <scope>NUCLEOTIDE SEQUENCE [LARGE SCALE GENOMIC DNA]</scope>
    <source>
        <strain evidence="11 12">KACC 18899</strain>
    </source>
</reference>
<gene>
    <name evidence="11" type="ORF">WKW77_00680</name>
</gene>
<keyword evidence="3 9" id="KW-0813">Transport</keyword>
<comment type="caution">
    <text evidence="11">The sequence shown here is derived from an EMBL/GenBank/DDBJ whole genome shotgun (WGS) entry which is preliminary data.</text>
</comment>
<dbReference type="InterPro" id="IPR035906">
    <property type="entry name" value="MetI-like_sf"/>
</dbReference>
<keyword evidence="12" id="KW-1185">Reference proteome</keyword>
<sequence length="338" mass="36310">MSAVRPPEGARGRRAVWLAWMVQVLLIAAVVGGVLWLVNHALEVLRARGVRSGFDFLLQPAGFEISEGWLDFSSGQPFWRAFLAGLVNTIRAAIPAAAMAVVLGTFLGIGRLAPHVLVRGLCGFYVQVVRNVPLLVQLLMLYFALTQLLPDSTEPIELVDGFWLSKGGLSMPWPVADEGSFWPSHFEWPERGSFNVSGGAALSPEYLAVVIALALYTAAFVAEIVRAGITSVSEGQKLAAQALGLAPVQQLRIVVLPQALRVIVPALTNQLLSLTKNSSLAVAVGYPELVSVANTSLNSTGRAFECIAVIMAVYLALSLLISAAMNRYNARVALRGWH</sequence>
<dbReference type="PANTHER" id="PTHR30614:SF37">
    <property type="entry name" value="AMINO-ACID ABC TRANSPORTER PERMEASE PROTEIN YHDX-RELATED"/>
    <property type="match status" value="1"/>
</dbReference>
<keyword evidence="4" id="KW-1003">Cell membrane</keyword>
<feature type="transmembrane region" description="Helical" evidence="9">
    <location>
        <begin position="206"/>
        <end position="225"/>
    </location>
</feature>
<feature type="transmembrane region" description="Helical" evidence="9">
    <location>
        <begin position="306"/>
        <end position="325"/>
    </location>
</feature>
<evidence type="ECO:0000256" key="4">
    <source>
        <dbReference type="ARBA" id="ARBA00022475"/>
    </source>
</evidence>
<comment type="subcellular location">
    <subcellularLocation>
        <location evidence="1">Cell inner membrane</location>
        <topology evidence="1">Multi-pass membrane protein</topology>
    </subcellularLocation>
    <subcellularLocation>
        <location evidence="9">Cell membrane</location>
        <topology evidence="9">Multi-pass membrane protein</topology>
    </subcellularLocation>
</comment>
<feature type="domain" description="ABC transmembrane type-1" evidence="10">
    <location>
        <begin position="86"/>
        <end position="325"/>
    </location>
</feature>
<organism evidence="11 12">
    <name type="scientific">Variovorax ureilyticus</name>
    <dbReference type="NCBI Taxonomy" id="1836198"/>
    <lineage>
        <taxon>Bacteria</taxon>
        <taxon>Pseudomonadati</taxon>
        <taxon>Pseudomonadota</taxon>
        <taxon>Betaproteobacteria</taxon>
        <taxon>Burkholderiales</taxon>
        <taxon>Comamonadaceae</taxon>
        <taxon>Variovorax</taxon>
    </lineage>
</organism>
<accession>A0ABU8V7I0</accession>
<keyword evidence="7 9" id="KW-1133">Transmembrane helix</keyword>